<organism evidence="1 2">
    <name type="scientific">Polynucleobacter meluiroseus</name>
    <dbReference type="NCBI Taxonomy" id="1938814"/>
    <lineage>
        <taxon>Bacteria</taxon>
        <taxon>Pseudomonadati</taxon>
        <taxon>Pseudomonadota</taxon>
        <taxon>Betaproteobacteria</taxon>
        <taxon>Burkholderiales</taxon>
        <taxon>Burkholderiaceae</taxon>
        <taxon>Polynucleobacter</taxon>
    </lineage>
</organism>
<dbReference type="OrthoDB" id="9129416at2"/>
<dbReference type="RefSeq" id="WP_133092089.1">
    <property type="nucleotide sequence ID" value="NZ_OANS01000003.1"/>
</dbReference>
<gene>
    <name evidence="1" type="ORF">SAMN06295945_1105</name>
</gene>
<keyword evidence="2" id="KW-1185">Reference proteome</keyword>
<dbReference type="EMBL" id="OANS01000003">
    <property type="protein sequence ID" value="SNX28758.1"/>
    <property type="molecule type" value="Genomic_DNA"/>
</dbReference>
<dbReference type="AlphaFoldDB" id="A0A240DZZ7"/>
<name>A0A240DZZ7_9BURK</name>
<sequence>MTTTEIAVRLYNNPKFGTTYGKGQYHNAIMNGTVDLHKQSIKYLIDLVPHANWEASIKTDNDMELLAYAEECYEQVGIKTEAQRKDLACSWIKRFDNNLLKPRVIGFALMNLNTGDFKLLVIDEEKDVKLQERLTVKSCRDASSGQRSPNLFASNYDLAA</sequence>
<evidence type="ECO:0000313" key="1">
    <source>
        <dbReference type="EMBL" id="SNX28758.1"/>
    </source>
</evidence>
<accession>A0A240DZZ7</accession>
<reference evidence="2" key="1">
    <citation type="submission" date="2017-08" db="EMBL/GenBank/DDBJ databases">
        <authorList>
            <person name="Varghese N."/>
            <person name="Submissions S."/>
        </authorList>
    </citation>
    <scope>NUCLEOTIDE SEQUENCE [LARGE SCALE GENOMIC DNA]</scope>
    <source>
        <strain evidence="2">AP-Melu-1000-B4</strain>
    </source>
</reference>
<protein>
    <submittedName>
        <fullName evidence="1">Uncharacterized protein</fullName>
    </submittedName>
</protein>
<dbReference type="Proteomes" id="UP000218069">
    <property type="component" value="Unassembled WGS sequence"/>
</dbReference>
<proteinExistence type="predicted"/>
<evidence type="ECO:0000313" key="2">
    <source>
        <dbReference type="Proteomes" id="UP000218069"/>
    </source>
</evidence>